<dbReference type="AlphaFoldDB" id="A0A8K0HAR5"/>
<dbReference type="Pfam" id="PF12776">
    <property type="entry name" value="Myb_DNA-bind_3"/>
    <property type="match status" value="1"/>
</dbReference>
<evidence type="ECO:0000259" key="3">
    <source>
        <dbReference type="Pfam" id="PF12776"/>
    </source>
</evidence>
<feature type="domain" description="DUF8040" evidence="5">
    <location>
        <begin position="170"/>
        <end position="230"/>
    </location>
</feature>
<keyword evidence="7" id="KW-1185">Reference proteome</keyword>
<reference evidence="6" key="1">
    <citation type="submission" date="2020-03" db="EMBL/GenBank/DDBJ databases">
        <title>A high-quality chromosome-level genome assembly of a woody plant with both climbing and erect habits, Rhamnella rubrinervis.</title>
        <authorList>
            <person name="Lu Z."/>
            <person name="Yang Y."/>
            <person name="Zhu X."/>
            <person name="Sun Y."/>
        </authorList>
    </citation>
    <scope>NUCLEOTIDE SEQUENCE</scope>
    <source>
        <strain evidence="6">BYM</strain>
        <tissue evidence="6">Leaf</tissue>
    </source>
</reference>
<keyword evidence="2" id="KW-0479">Metal-binding</keyword>
<dbReference type="PANTHER" id="PTHR47864:SF2">
    <property type="entry name" value="MYB_SANT-LIKE DNA-BINDING DOMAIN PROTEIN"/>
    <property type="match status" value="1"/>
</dbReference>
<accession>A0A8K0HAR5</accession>
<evidence type="ECO:0000259" key="4">
    <source>
        <dbReference type="Pfam" id="PF13359"/>
    </source>
</evidence>
<evidence type="ECO:0000256" key="2">
    <source>
        <dbReference type="ARBA" id="ARBA00022723"/>
    </source>
</evidence>
<evidence type="ECO:0000256" key="1">
    <source>
        <dbReference type="ARBA" id="ARBA00001968"/>
    </source>
</evidence>
<evidence type="ECO:0000259" key="5">
    <source>
        <dbReference type="Pfam" id="PF26138"/>
    </source>
</evidence>
<evidence type="ECO:0008006" key="8">
    <source>
        <dbReference type="Google" id="ProtNLM"/>
    </source>
</evidence>
<evidence type="ECO:0000313" key="7">
    <source>
        <dbReference type="Proteomes" id="UP000796880"/>
    </source>
</evidence>
<evidence type="ECO:0000313" key="6">
    <source>
        <dbReference type="EMBL" id="KAF3449097.1"/>
    </source>
</evidence>
<dbReference type="OrthoDB" id="1165097at2759"/>
<proteinExistence type="predicted"/>
<dbReference type="PANTHER" id="PTHR47864">
    <property type="entry name" value="TRANSMEMBRANE PROTEIN"/>
    <property type="match status" value="1"/>
</dbReference>
<feature type="domain" description="Myb/SANT-like" evidence="3">
    <location>
        <begin position="3"/>
        <end position="50"/>
    </location>
</feature>
<sequence length="374" mass="43718">MMTFTQYQSRLKWFKTRYNNYIELIRNNSGFGWDPVTKKFTASDEVWENYLKAHPTHKSYRTDLQIVVGNGAVGRYSIGLGDETDARTFGVGENISSGLDDLTYDSSGAFIESGIFIYIMSHSNIYENDEVDEEEMEEQEMEEELYEAFRYSLMAICQAITHVLNELGVLCSIIREKTLLHDTRFVCVEEMLASFLMVVGQNSRYCLVRKTYNRSQYTISRSFNKILKALNTIAVDMMAKPGSSVPEKIRESTRFYPYFKLLLGVRYHLQDFLGQGRDPENANELFNLRHSSLRNVIERIFGIFKSRFTILKQLLHFHLHNKRVGVSLCRSDEFPIERIMRVHHLHHYRLMKRMTLINFETRNKGRMLINGGLL</sequence>
<organism evidence="6 7">
    <name type="scientific">Rhamnella rubrinervis</name>
    <dbReference type="NCBI Taxonomy" id="2594499"/>
    <lineage>
        <taxon>Eukaryota</taxon>
        <taxon>Viridiplantae</taxon>
        <taxon>Streptophyta</taxon>
        <taxon>Embryophyta</taxon>
        <taxon>Tracheophyta</taxon>
        <taxon>Spermatophyta</taxon>
        <taxon>Magnoliopsida</taxon>
        <taxon>eudicotyledons</taxon>
        <taxon>Gunneridae</taxon>
        <taxon>Pentapetalae</taxon>
        <taxon>rosids</taxon>
        <taxon>fabids</taxon>
        <taxon>Rosales</taxon>
        <taxon>Rhamnaceae</taxon>
        <taxon>rhamnoid group</taxon>
        <taxon>Rhamneae</taxon>
        <taxon>Rhamnella</taxon>
    </lineage>
</organism>
<name>A0A8K0HAR5_9ROSA</name>
<dbReference type="InterPro" id="IPR024752">
    <property type="entry name" value="Myb/SANT-like_dom"/>
</dbReference>
<dbReference type="InterPro" id="IPR055314">
    <property type="entry name" value="At2g29880-like"/>
</dbReference>
<feature type="domain" description="DDE Tnp4" evidence="4">
    <location>
        <begin position="275"/>
        <end position="321"/>
    </location>
</feature>
<gene>
    <name evidence="6" type="ORF">FNV43_RR09821</name>
</gene>
<dbReference type="Pfam" id="PF13359">
    <property type="entry name" value="DDE_Tnp_4"/>
    <property type="match status" value="1"/>
</dbReference>
<protein>
    <recommendedName>
        <fullName evidence="8">Myb/SANT-like domain-containing protein</fullName>
    </recommendedName>
</protein>
<dbReference type="InterPro" id="IPR027806">
    <property type="entry name" value="HARBI1_dom"/>
</dbReference>
<comment type="cofactor">
    <cofactor evidence="1">
        <name>a divalent metal cation</name>
        <dbReference type="ChEBI" id="CHEBI:60240"/>
    </cofactor>
</comment>
<dbReference type="GO" id="GO:0046872">
    <property type="term" value="F:metal ion binding"/>
    <property type="evidence" value="ECO:0007669"/>
    <property type="project" value="UniProtKB-KW"/>
</dbReference>
<dbReference type="InterPro" id="IPR058353">
    <property type="entry name" value="DUF8040"/>
</dbReference>
<dbReference type="EMBL" id="VOIH02000004">
    <property type="protein sequence ID" value="KAF3449097.1"/>
    <property type="molecule type" value="Genomic_DNA"/>
</dbReference>
<dbReference type="Pfam" id="PF26138">
    <property type="entry name" value="DUF8040"/>
    <property type="match status" value="1"/>
</dbReference>
<dbReference type="Proteomes" id="UP000796880">
    <property type="component" value="Unassembled WGS sequence"/>
</dbReference>
<comment type="caution">
    <text evidence="6">The sequence shown here is derived from an EMBL/GenBank/DDBJ whole genome shotgun (WGS) entry which is preliminary data.</text>
</comment>